<dbReference type="FunFam" id="3.40.309.10:FF:000018">
    <property type="entry name" value="Alpha-aminoadipic semialdehyde dehydrogenase"/>
    <property type="match status" value="1"/>
</dbReference>
<dbReference type="GO" id="GO:0004029">
    <property type="term" value="F:aldehyde dehydrogenase (NAD+) activity"/>
    <property type="evidence" value="ECO:0007669"/>
    <property type="project" value="UniProtKB-EC"/>
</dbReference>
<organism evidence="9 10">
    <name type="scientific">Mortierella polycephala</name>
    <dbReference type="NCBI Taxonomy" id="41804"/>
    <lineage>
        <taxon>Eukaryota</taxon>
        <taxon>Fungi</taxon>
        <taxon>Fungi incertae sedis</taxon>
        <taxon>Mucoromycota</taxon>
        <taxon>Mortierellomycotina</taxon>
        <taxon>Mortierellomycetes</taxon>
        <taxon>Mortierellales</taxon>
        <taxon>Mortierellaceae</taxon>
        <taxon>Mortierella</taxon>
    </lineage>
</organism>
<accession>A0A9P6PSL4</accession>
<proteinExistence type="inferred from homology"/>
<dbReference type="AlphaFoldDB" id="A0A9P6PSL4"/>
<evidence type="ECO:0000313" key="10">
    <source>
        <dbReference type="Proteomes" id="UP000726737"/>
    </source>
</evidence>
<dbReference type="Pfam" id="PF00171">
    <property type="entry name" value="Aldedh"/>
    <property type="match status" value="1"/>
</dbReference>
<keyword evidence="4" id="KW-0520">NAD</keyword>
<dbReference type="SUPFAM" id="SSF53720">
    <property type="entry name" value="ALDH-like"/>
    <property type="match status" value="1"/>
</dbReference>
<evidence type="ECO:0000313" key="9">
    <source>
        <dbReference type="EMBL" id="KAG0252082.1"/>
    </source>
</evidence>
<evidence type="ECO:0000256" key="7">
    <source>
        <dbReference type="RuleBase" id="RU003345"/>
    </source>
</evidence>
<dbReference type="InterPro" id="IPR029510">
    <property type="entry name" value="Ald_DH_CS_GLU"/>
</dbReference>
<sequence>MSSMLLSRLSRNRATLLRSAASRTAIRSMTVLNYSSATGTISSKHKAIFDQLDLQFDNKGVFNGSWGGSGPIIDSVNPADGSVIGRVQTGTVDELHETLKKMEDVKVMWRETPAPKRGEIVRQMRDAINDKLEPLGALVSLEMGKILPEGKGEVQEYVDICDFALGLSRTLNGKVVPSERPGHFMIEQWNPIGTIGVISAFNFPVAVYGWNSAIALVCGNPVVWKGAPTTNLTSVAITKILEKVLVKNGLPGAICSLVAGGADVGQSMVEDDRVKLLSFTGSTAVGRKVGETVAKRFGKSLLELGGNNAIIVMDDADLDLALRSVLFSAVGTAGQRCTTTRRLILHEKIHDEFIEKLVKAYQSVRIGDPLEAGTLCGPLHTKTAVEHYKKGIEIVKAQGGKILTGGKVLDDRPGNFVVPTITSISPEADVVQNEIFVPILHTMKVKNFEHAVEVNNSVKQGLSSSLFTRNPEHLFKWVGPSGSDCGIANINLPSSGAEIGCAFGGEKETGGGRESGSDAWKQYMRRSTCVINYSGELPLAQGIKFE</sequence>
<dbReference type="PANTHER" id="PTHR43521:SF1">
    <property type="entry name" value="ALPHA-AMINOADIPIC SEMIALDEHYDE DEHYDROGENASE"/>
    <property type="match status" value="1"/>
</dbReference>
<dbReference type="InterPro" id="IPR016162">
    <property type="entry name" value="Ald_DH_N"/>
</dbReference>
<protein>
    <recommendedName>
        <fullName evidence="5">aldehyde dehydrogenase (NAD(+))</fullName>
        <ecNumber evidence="5">1.2.1.3</ecNumber>
    </recommendedName>
</protein>
<comment type="caution">
    <text evidence="9">The sequence shown here is derived from an EMBL/GenBank/DDBJ whole genome shotgun (WGS) entry which is preliminary data.</text>
</comment>
<name>A0A9P6PSL4_9FUNG</name>
<dbReference type="CDD" id="cd07130">
    <property type="entry name" value="ALDH_F7_AASADH"/>
    <property type="match status" value="1"/>
</dbReference>
<dbReference type="InterPro" id="IPR044638">
    <property type="entry name" value="ALDH7A1-like"/>
</dbReference>
<gene>
    <name evidence="9" type="primary">ALDH7A1</name>
    <name evidence="9" type="ORF">BG011_007214</name>
</gene>
<dbReference type="PROSITE" id="PS00687">
    <property type="entry name" value="ALDEHYDE_DEHYDR_GLU"/>
    <property type="match status" value="1"/>
</dbReference>
<evidence type="ECO:0000256" key="1">
    <source>
        <dbReference type="ARBA" id="ARBA00009986"/>
    </source>
</evidence>
<reference evidence="9" key="1">
    <citation type="journal article" date="2020" name="Fungal Divers.">
        <title>Resolving the Mortierellaceae phylogeny through synthesis of multi-gene phylogenetics and phylogenomics.</title>
        <authorList>
            <person name="Vandepol N."/>
            <person name="Liber J."/>
            <person name="Desiro A."/>
            <person name="Na H."/>
            <person name="Kennedy M."/>
            <person name="Barry K."/>
            <person name="Grigoriev I.V."/>
            <person name="Miller A.N."/>
            <person name="O'Donnell K."/>
            <person name="Stajich J.E."/>
            <person name="Bonito G."/>
        </authorList>
    </citation>
    <scope>NUCLEOTIDE SEQUENCE</scope>
    <source>
        <strain evidence="9">KOD948</strain>
    </source>
</reference>
<dbReference type="InterPro" id="IPR016161">
    <property type="entry name" value="Ald_DH/histidinol_DH"/>
</dbReference>
<dbReference type="InterPro" id="IPR015590">
    <property type="entry name" value="Aldehyde_DH_dom"/>
</dbReference>
<dbReference type="Gene3D" id="3.40.605.10">
    <property type="entry name" value="Aldehyde Dehydrogenase, Chain A, domain 1"/>
    <property type="match status" value="1"/>
</dbReference>
<feature type="active site" evidence="6">
    <location>
        <position position="303"/>
    </location>
</feature>
<evidence type="ECO:0000256" key="4">
    <source>
        <dbReference type="ARBA" id="ARBA00023027"/>
    </source>
</evidence>
<dbReference type="Proteomes" id="UP000726737">
    <property type="component" value="Unassembled WGS sequence"/>
</dbReference>
<comment type="subunit">
    <text evidence="2">Homotetramer.</text>
</comment>
<dbReference type="OrthoDB" id="310895at2759"/>
<dbReference type="EC" id="1.2.1.3" evidence="5"/>
<dbReference type="InterPro" id="IPR016163">
    <property type="entry name" value="Ald_DH_C"/>
</dbReference>
<feature type="domain" description="Aldehyde dehydrogenase" evidence="8">
    <location>
        <begin position="73"/>
        <end position="527"/>
    </location>
</feature>
<evidence type="ECO:0000259" key="8">
    <source>
        <dbReference type="Pfam" id="PF00171"/>
    </source>
</evidence>
<dbReference type="Gene3D" id="3.40.309.10">
    <property type="entry name" value="Aldehyde Dehydrogenase, Chain A, domain 2"/>
    <property type="match status" value="1"/>
</dbReference>
<evidence type="ECO:0000256" key="5">
    <source>
        <dbReference type="ARBA" id="ARBA00024226"/>
    </source>
</evidence>
<keyword evidence="3 7" id="KW-0560">Oxidoreductase</keyword>
<evidence type="ECO:0000256" key="3">
    <source>
        <dbReference type="ARBA" id="ARBA00023002"/>
    </source>
</evidence>
<dbReference type="EMBL" id="JAAAJA010000547">
    <property type="protein sequence ID" value="KAG0252082.1"/>
    <property type="molecule type" value="Genomic_DNA"/>
</dbReference>
<evidence type="ECO:0000256" key="2">
    <source>
        <dbReference type="ARBA" id="ARBA00011881"/>
    </source>
</evidence>
<comment type="similarity">
    <text evidence="1 7">Belongs to the aldehyde dehydrogenase family.</text>
</comment>
<keyword evidence="10" id="KW-1185">Reference proteome</keyword>
<evidence type="ECO:0000256" key="6">
    <source>
        <dbReference type="PROSITE-ProRule" id="PRU10007"/>
    </source>
</evidence>
<dbReference type="PANTHER" id="PTHR43521">
    <property type="entry name" value="ALPHA-AMINOADIPIC SEMIALDEHYDE DEHYDROGENASE"/>
    <property type="match status" value="1"/>
</dbReference>